<name>A0A3N4MSZ1_9BACT</name>
<dbReference type="RefSeq" id="WP_120515206.1">
    <property type="nucleotide sequence ID" value="NZ_QXZY01000003.1"/>
</dbReference>
<keyword evidence="2" id="KW-1185">Reference proteome</keyword>
<protein>
    <submittedName>
        <fullName evidence="1">Uncharacterized protein</fullName>
    </submittedName>
</protein>
<comment type="caution">
    <text evidence="1">The sequence shown here is derived from an EMBL/GenBank/DDBJ whole genome shotgun (WGS) entry which is preliminary data.</text>
</comment>
<dbReference type="AlphaFoldDB" id="A0A3N4MSZ1"/>
<evidence type="ECO:0000313" key="1">
    <source>
        <dbReference type="EMBL" id="RPD42649.1"/>
    </source>
</evidence>
<gene>
    <name evidence="1" type="ORF">EG028_05650</name>
</gene>
<dbReference type="Proteomes" id="UP000279089">
    <property type="component" value="Unassembled WGS sequence"/>
</dbReference>
<dbReference type="OrthoDB" id="981556at2"/>
<sequence>MKLTDVIDDLGNLDEELIIFLEDAADADADILLAKGVDGDGGVKVENGRQYTYLIEVSLAKEFLDDWKTGLDYVPGKDEMAKRLYEYAVNDA</sequence>
<evidence type="ECO:0000313" key="2">
    <source>
        <dbReference type="Proteomes" id="UP000279089"/>
    </source>
</evidence>
<proteinExistence type="predicted"/>
<accession>A0A3N4MSZ1</accession>
<reference evidence="2" key="1">
    <citation type="submission" date="2018-11" db="EMBL/GenBank/DDBJ databases">
        <title>Chitinophaga lutea sp.nov., isolate from arsenic contaminated soil.</title>
        <authorList>
            <person name="Zong Y."/>
        </authorList>
    </citation>
    <scope>NUCLEOTIDE SEQUENCE [LARGE SCALE GENOMIC DNA]</scope>
    <source>
        <strain evidence="2">YLT18</strain>
    </source>
</reference>
<dbReference type="EMBL" id="RMBX01000002">
    <property type="protein sequence ID" value="RPD42649.1"/>
    <property type="molecule type" value="Genomic_DNA"/>
</dbReference>
<organism evidence="1 2">
    <name type="scientific">Chitinophaga barathri</name>
    <dbReference type="NCBI Taxonomy" id="1647451"/>
    <lineage>
        <taxon>Bacteria</taxon>
        <taxon>Pseudomonadati</taxon>
        <taxon>Bacteroidota</taxon>
        <taxon>Chitinophagia</taxon>
        <taxon>Chitinophagales</taxon>
        <taxon>Chitinophagaceae</taxon>
        <taxon>Chitinophaga</taxon>
    </lineage>
</organism>